<evidence type="ECO:0000313" key="4">
    <source>
        <dbReference type="Proteomes" id="UP000572377"/>
    </source>
</evidence>
<evidence type="ECO:0000256" key="1">
    <source>
        <dbReference type="SAM" id="MobiDB-lite"/>
    </source>
</evidence>
<name>A0A849L7F3_9RHOB</name>
<dbReference type="Pfam" id="PF01425">
    <property type="entry name" value="Amidase"/>
    <property type="match status" value="1"/>
</dbReference>
<dbReference type="RefSeq" id="WP_171326892.1">
    <property type="nucleotide sequence ID" value="NZ_JABFBC010000004.1"/>
</dbReference>
<dbReference type="PANTHER" id="PTHR11895:SF176">
    <property type="entry name" value="AMIDASE AMID-RELATED"/>
    <property type="match status" value="1"/>
</dbReference>
<dbReference type="EMBL" id="JABFBC010000004">
    <property type="protein sequence ID" value="NNU82030.1"/>
    <property type="molecule type" value="Genomic_DNA"/>
</dbReference>
<protein>
    <submittedName>
        <fullName evidence="3">Amidase</fullName>
    </submittedName>
</protein>
<reference evidence="3 4" key="1">
    <citation type="submission" date="2020-05" db="EMBL/GenBank/DDBJ databases">
        <title>Gimesia benthica sp. nov., a novel planctomycete isolated from a deep-sea water sample of the Northwest Indian Ocean.</title>
        <authorList>
            <person name="Wang J."/>
            <person name="Ruan C."/>
            <person name="Song L."/>
            <person name="Zhu Y."/>
            <person name="Li A."/>
            <person name="Zheng X."/>
            <person name="Wang L."/>
            <person name="Lu Z."/>
            <person name="Huang Y."/>
            <person name="Du W."/>
            <person name="Zhou Y."/>
            <person name="Huang L."/>
            <person name="Dai X."/>
        </authorList>
    </citation>
    <scope>NUCLEOTIDE SEQUENCE [LARGE SCALE GENOMIC DNA]</scope>
    <source>
        <strain evidence="3 4">YYQ-30</strain>
    </source>
</reference>
<organism evidence="3 4">
    <name type="scientific">Halovulum dunhuangense</name>
    <dbReference type="NCBI Taxonomy" id="1505036"/>
    <lineage>
        <taxon>Bacteria</taxon>
        <taxon>Pseudomonadati</taxon>
        <taxon>Pseudomonadota</taxon>
        <taxon>Alphaproteobacteria</taxon>
        <taxon>Rhodobacterales</taxon>
        <taxon>Paracoccaceae</taxon>
        <taxon>Halovulum</taxon>
    </lineage>
</organism>
<dbReference type="InterPro" id="IPR023631">
    <property type="entry name" value="Amidase_dom"/>
</dbReference>
<sequence length="467" mass="49828">MIDPACRLSLTDLARRLDEGALSATQVTEAFLQSIDAQNDRLHAFISVDAENARRRADELDAMHARGARAGALHGVPVAVKDIIDVEGMATTGNSRITITEKAAEDAHVVARLRAAGAVIIGKTMLHEFATGGPSHDLPWPPARNPWNPAHHPAGSSSGSGAAVAASMSPAALGTDTAGSTRHPGTACGIVGMKPTYGAISRHGVFPLAFSLDHVGPMTRTVADNAALFDACIGHDPRDPTSLRDARPASPDLGKSVKGLRIGVLEEFNAHAEDEVRQSVEQALDTLREMGAELVAMDLPPLQTFTDCGRLIIQAESYAVHKSWMRSRAHEYGWRARTKILSGAFVDAGTYIQAQQLRRSLTQAFDQAMRGLDAAVGVSSLHLPARVDDDDAIDATYDRQARTPFNLTGSPAIAVPTGFAACGLPLGMQVVGHHRDEAMICRIGHQFEMARPWAHLFPPVADERADG</sequence>
<accession>A0A849L7F3</accession>
<dbReference type="AlphaFoldDB" id="A0A849L7F3"/>
<evidence type="ECO:0000313" key="3">
    <source>
        <dbReference type="EMBL" id="NNU82030.1"/>
    </source>
</evidence>
<gene>
    <name evidence="3" type="ORF">HMH01_16450</name>
</gene>
<feature type="domain" description="Amidase" evidence="2">
    <location>
        <begin position="27"/>
        <end position="441"/>
    </location>
</feature>
<dbReference type="SUPFAM" id="SSF75304">
    <property type="entry name" value="Amidase signature (AS) enzymes"/>
    <property type="match status" value="1"/>
</dbReference>
<dbReference type="InterPro" id="IPR036928">
    <property type="entry name" value="AS_sf"/>
</dbReference>
<dbReference type="GO" id="GO:0003824">
    <property type="term" value="F:catalytic activity"/>
    <property type="evidence" value="ECO:0007669"/>
    <property type="project" value="InterPro"/>
</dbReference>
<evidence type="ECO:0000259" key="2">
    <source>
        <dbReference type="Pfam" id="PF01425"/>
    </source>
</evidence>
<dbReference type="PANTHER" id="PTHR11895">
    <property type="entry name" value="TRANSAMIDASE"/>
    <property type="match status" value="1"/>
</dbReference>
<feature type="region of interest" description="Disordered" evidence="1">
    <location>
        <begin position="132"/>
        <end position="168"/>
    </location>
</feature>
<feature type="compositionally biased region" description="Low complexity" evidence="1">
    <location>
        <begin position="145"/>
        <end position="168"/>
    </location>
</feature>
<proteinExistence type="predicted"/>
<keyword evidence="4" id="KW-1185">Reference proteome</keyword>
<dbReference type="InterPro" id="IPR000120">
    <property type="entry name" value="Amidase"/>
</dbReference>
<dbReference type="Gene3D" id="3.90.1300.10">
    <property type="entry name" value="Amidase signature (AS) domain"/>
    <property type="match status" value="1"/>
</dbReference>
<dbReference type="Proteomes" id="UP000572377">
    <property type="component" value="Unassembled WGS sequence"/>
</dbReference>
<comment type="caution">
    <text evidence="3">The sequence shown here is derived from an EMBL/GenBank/DDBJ whole genome shotgun (WGS) entry which is preliminary data.</text>
</comment>